<accession>A0A3N0Y7A1</accession>
<gene>
    <name evidence="1" type="ORF">DPX16_19533</name>
</gene>
<evidence type="ECO:0000313" key="1">
    <source>
        <dbReference type="EMBL" id="ROL42086.1"/>
    </source>
</evidence>
<keyword evidence="2" id="KW-1185">Reference proteome</keyword>
<evidence type="ECO:0000313" key="2">
    <source>
        <dbReference type="Proteomes" id="UP000281406"/>
    </source>
</evidence>
<dbReference type="InterPro" id="IPR028101">
    <property type="entry name" value="DUF4616"/>
</dbReference>
<reference evidence="1 2" key="1">
    <citation type="submission" date="2018-10" db="EMBL/GenBank/DDBJ databases">
        <title>Genome assembly for a Yunnan-Guizhou Plateau 3E fish, Anabarilius grahami (Regan), and its evolutionary and genetic applications.</title>
        <authorList>
            <person name="Jiang W."/>
        </authorList>
    </citation>
    <scope>NUCLEOTIDE SEQUENCE [LARGE SCALE GENOMIC DNA]</scope>
    <source>
        <strain evidence="1">AG-KIZ</strain>
        <tissue evidence="1">Muscle</tissue>
    </source>
</reference>
<dbReference type="Proteomes" id="UP000281406">
    <property type="component" value="Unassembled WGS sequence"/>
</dbReference>
<dbReference type="Pfam" id="PF15394">
    <property type="entry name" value="DUF4616"/>
    <property type="match status" value="1"/>
</dbReference>
<organism evidence="1 2">
    <name type="scientific">Anabarilius grahami</name>
    <name type="common">Kanglang fish</name>
    <name type="synonym">Barilius grahami</name>
    <dbReference type="NCBI Taxonomy" id="495550"/>
    <lineage>
        <taxon>Eukaryota</taxon>
        <taxon>Metazoa</taxon>
        <taxon>Chordata</taxon>
        <taxon>Craniata</taxon>
        <taxon>Vertebrata</taxon>
        <taxon>Euteleostomi</taxon>
        <taxon>Actinopterygii</taxon>
        <taxon>Neopterygii</taxon>
        <taxon>Teleostei</taxon>
        <taxon>Ostariophysi</taxon>
        <taxon>Cypriniformes</taxon>
        <taxon>Xenocyprididae</taxon>
        <taxon>Xenocypridinae</taxon>
        <taxon>Xenocypridinae incertae sedis</taxon>
        <taxon>Anabarilius</taxon>
    </lineage>
</organism>
<dbReference type="PANTHER" id="PTHR14375">
    <property type="entry name" value="SIMILAR TO RIKEN CDNA 4931414P19"/>
    <property type="match status" value="1"/>
</dbReference>
<dbReference type="AlphaFoldDB" id="A0A3N0Y7A1"/>
<dbReference type="OrthoDB" id="5989533at2759"/>
<dbReference type="PANTHER" id="PTHR14375:SF2">
    <property type="entry name" value="SIMILAR TO RIKEN CDNA 4931414P19"/>
    <property type="match status" value="1"/>
</dbReference>
<proteinExistence type="predicted"/>
<dbReference type="EMBL" id="RJVU01050431">
    <property type="protein sequence ID" value="ROL42086.1"/>
    <property type="molecule type" value="Genomic_DNA"/>
</dbReference>
<comment type="caution">
    <text evidence="1">The sequence shown here is derived from an EMBL/GenBank/DDBJ whole genome shotgun (WGS) entry which is preliminary data.</text>
</comment>
<name>A0A3N0Y7A1_ANAGA</name>
<protein>
    <submittedName>
        <fullName evidence="1">Uncharacterized protein</fullName>
    </submittedName>
</protein>
<sequence>MGMTTHTAVLARRAYKQTCFYSCTQTFSSISCVFATLLFRNLQWLDRVSPSTPLHGRDQPLSASPQIGEKKLLNAISGLSRQLTQFAADVNEQFTLVNSRLLSIEDRLAAMESITVWKILTLRREDGCTILKLRKQYAVFTTLRQIVGATNRSKAACKTYYETVCRSFRYKHPDLASQAEAVKRSARSRARRKRLLEARQSVLAEDEVGLWKCATIDLMSDEEDGIVGGVSGWIVQPPSFRSQELTELCATLQSRLEAIPKYRATHHRRLQNGLNSDRMPLVTYSSEAENRDFMVL</sequence>